<evidence type="ECO:0000256" key="5">
    <source>
        <dbReference type="SAM" id="Coils"/>
    </source>
</evidence>
<dbReference type="NCBIfam" id="TIGR01760">
    <property type="entry name" value="tape_meas_TP901"/>
    <property type="match status" value="1"/>
</dbReference>
<evidence type="ECO:0000313" key="9">
    <source>
        <dbReference type="Proteomes" id="UP000824087"/>
    </source>
</evidence>
<dbReference type="PANTHER" id="PTHR18861">
    <property type="entry name" value="ELKS/RAB6-INTERACTING/CAST PROTEIN"/>
    <property type="match status" value="1"/>
</dbReference>
<feature type="domain" description="Phage tail tape measure protein" evidence="7">
    <location>
        <begin position="219"/>
        <end position="406"/>
    </location>
</feature>
<feature type="transmembrane region" description="Helical" evidence="6">
    <location>
        <begin position="557"/>
        <end position="578"/>
    </location>
</feature>
<feature type="coiled-coil region" evidence="5">
    <location>
        <begin position="699"/>
        <end position="797"/>
    </location>
</feature>
<evidence type="ECO:0000256" key="3">
    <source>
        <dbReference type="ARBA" id="ARBA00023054"/>
    </source>
</evidence>
<reference evidence="8" key="2">
    <citation type="journal article" date="2021" name="PeerJ">
        <title>Extensive microbial diversity within the chicken gut microbiome revealed by metagenomics and culture.</title>
        <authorList>
            <person name="Gilroy R."/>
            <person name="Ravi A."/>
            <person name="Getino M."/>
            <person name="Pursley I."/>
            <person name="Horton D.L."/>
            <person name="Alikhan N.F."/>
            <person name="Baker D."/>
            <person name="Gharbi K."/>
            <person name="Hall N."/>
            <person name="Watson M."/>
            <person name="Adriaenssens E.M."/>
            <person name="Foster-Nyarko E."/>
            <person name="Jarju S."/>
            <person name="Secka A."/>
            <person name="Antonio M."/>
            <person name="Oren A."/>
            <person name="Chaudhuri R.R."/>
            <person name="La Ragione R."/>
            <person name="Hildebrand F."/>
            <person name="Pallen M.J."/>
        </authorList>
    </citation>
    <scope>NUCLEOTIDE SEQUENCE</scope>
    <source>
        <strain evidence="8">CHK197-8231</strain>
    </source>
</reference>
<organism evidence="8 9">
    <name type="scientific">Candidatus Fimihabitans intestinipullorum</name>
    <dbReference type="NCBI Taxonomy" id="2840820"/>
    <lineage>
        <taxon>Bacteria</taxon>
        <taxon>Bacillati</taxon>
        <taxon>Mycoplasmatota</taxon>
        <taxon>Mycoplasmatota incertae sedis</taxon>
        <taxon>Candidatus Fimihabitans</taxon>
    </lineage>
</organism>
<evidence type="ECO:0000256" key="1">
    <source>
        <dbReference type="ARBA" id="ARBA00004245"/>
    </source>
</evidence>
<dbReference type="InterPro" id="IPR010090">
    <property type="entry name" value="Phage_tape_meas"/>
</dbReference>
<keyword evidence="6" id="KW-0472">Membrane</keyword>
<gene>
    <name evidence="8" type="ORF">IAD49_06840</name>
</gene>
<keyword evidence="4" id="KW-0206">Cytoskeleton</keyword>
<feature type="coiled-coil region" evidence="5">
    <location>
        <begin position="62"/>
        <end position="127"/>
    </location>
</feature>
<evidence type="ECO:0000256" key="4">
    <source>
        <dbReference type="ARBA" id="ARBA00023212"/>
    </source>
</evidence>
<reference evidence="8" key="1">
    <citation type="submission" date="2020-10" db="EMBL/GenBank/DDBJ databases">
        <authorList>
            <person name="Gilroy R."/>
        </authorList>
    </citation>
    <scope>NUCLEOTIDE SEQUENCE</scope>
    <source>
        <strain evidence="8">CHK197-8231</strain>
    </source>
</reference>
<keyword evidence="2" id="KW-0963">Cytoplasm</keyword>
<sequence length="1194" mass="130760">MIICPSSKIKGIQIEIGGNTDKLGNALSSVEKQTKNLQTELKGVNTLLKADPSNVVLLTQKQELLTQAIDETSEKLKILKESQKQVQEQFERGEITQEQYRDFQREIIATEQKLNNLKDELKEFSSVAGKQMELAGKSVQEFGTKIKDAGQEIKDLSGKFAPLSATATAGLGAAITTATSLEDATTKFISSTGKAINETDKYRNILQSIHDSNYGEDYADIADKMRIVSNILGDLPDEQLQSVVEKTYMLEDAYGMDFQETLRGIRNLMYQYGLTSDEAFDLFVKGAQEGLDFSGELGDNVAEYVGKFKQAGYSASEYFQLLKNGSENGAYNLDKVNDAINEVTTRLADGTIEEKLGSFDKNTQKVFKSWQKGGATQKDVIDSIVKGISDCTNEQEALTMAATAFGTMGEDSNLDFIKSLTSVGDEFENIQGIAENTSNTMHNTTSNKMQTAIKKIKNTLADLGSSFLPIVSDILDSVAKLVEKFNNLDDGTKKNVATFALMAATITPLLALLGSAVNGFGSLVNGVGKFIEWGGKDVTILKSMTTAQAANNAVVSAAPYVLAATALATLITAVVQGTKKMAEQKRQMDETWVSANNLKEKHEELTEALTKENEARQNSLSSAEEEGANADILVDKIEELSDVENKTNAQKETMKLLIQELNDIMPDLKLNYDKEKDALNMSTDAIRSNVDAQKDLIKAKAAQENLTSIASDMAKAEIENAEATKEHTKATEEYQKAKEELAKFEKEHNSLERGFNSELNKQWVQLIENEKIKKEAYENTKKVLDESTNSLTNLNDEYNRTQEYVNNMFDQAELQQKLTELTNSAKEQGIEIPQSVAQGILDGLYTVPESINELNNLIVFDQAVINAQNAGLQIPSQLSEQLNNGQISVQEAITRLNEAVKFNQAAETAKNDGAIIPNNLAQSIIDGTISVQDANTQLNDAIKFSKSLNEARNSGVQIPESLTNGLLNGQISVQDATKQLNDIIQNETNKTPDKIRTSGQNIGKAFADGVLSKKQEAVAAGENIVAGVDNGINKRKGSAYNTIANFGLNLLNTLRSSLKEHSPSEASTEMGEFLDEGFINGVENKKKKALQTVSRFGNDILGEMNNSLNGQLNSPDVKKNIILESSTNFMNSKYQQNKTDDIAGLANILNKYMPEILENLDRYIVLDDGTLVGKIASKMDNELGNITAKAKRGY</sequence>
<keyword evidence="6" id="KW-1133">Transmembrane helix</keyword>
<feature type="coiled-coil region" evidence="5">
    <location>
        <begin position="595"/>
        <end position="626"/>
    </location>
</feature>
<protein>
    <submittedName>
        <fullName evidence="8">Phage tail tape measure protein</fullName>
    </submittedName>
</protein>
<evidence type="ECO:0000256" key="2">
    <source>
        <dbReference type="ARBA" id="ARBA00022490"/>
    </source>
</evidence>
<evidence type="ECO:0000256" key="6">
    <source>
        <dbReference type="SAM" id="Phobius"/>
    </source>
</evidence>
<dbReference type="AlphaFoldDB" id="A0A9D1HWF6"/>
<name>A0A9D1HWF6_9BACT</name>
<dbReference type="Proteomes" id="UP000824087">
    <property type="component" value="Unassembled WGS sequence"/>
</dbReference>
<comment type="caution">
    <text evidence="8">The sequence shown here is derived from an EMBL/GenBank/DDBJ whole genome shotgun (WGS) entry which is preliminary data.</text>
</comment>
<proteinExistence type="predicted"/>
<dbReference type="EMBL" id="DVML01000041">
    <property type="protein sequence ID" value="HIU23277.1"/>
    <property type="molecule type" value="Genomic_DNA"/>
</dbReference>
<keyword evidence="3 5" id="KW-0175">Coiled coil</keyword>
<evidence type="ECO:0000313" key="8">
    <source>
        <dbReference type="EMBL" id="HIU23277.1"/>
    </source>
</evidence>
<dbReference type="PANTHER" id="PTHR18861:SF0">
    <property type="entry name" value="BRUCHPILOT, ISOFORM J"/>
    <property type="match status" value="1"/>
</dbReference>
<comment type="subcellular location">
    <subcellularLocation>
        <location evidence="1">Cytoplasm</location>
        <location evidence="1">Cytoskeleton</location>
    </subcellularLocation>
</comment>
<evidence type="ECO:0000259" key="7">
    <source>
        <dbReference type="Pfam" id="PF10145"/>
    </source>
</evidence>
<dbReference type="GO" id="GO:0005856">
    <property type="term" value="C:cytoskeleton"/>
    <property type="evidence" value="ECO:0007669"/>
    <property type="project" value="UniProtKB-SubCell"/>
</dbReference>
<dbReference type="Pfam" id="PF10145">
    <property type="entry name" value="PhageMin_Tail"/>
    <property type="match status" value="1"/>
</dbReference>
<keyword evidence="6" id="KW-0812">Transmembrane</keyword>
<accession>A0A9D1HWF6</accession>